<comment type="caution">
    <text evidence="1">The sequence shown here is derived from an EMBL/GenBank/DDBJ whole genome shotgun (WGS) entry which is preliminary data.</text>
</comment>
<dbReference type="InterPro" id="IPR036291">
    <property type="entry name" value="NAD(P)-bd_dom_sf"/>
</dbReference>
<dbReference type="Pfam" id="PF13561">
    <property type="entry name" value="adh_short_C2"/>
    <property type="match status" value="1"/>
</dbReference>
<sequence length="60" mass="6635">MQPRDFQVLELSSRQECWRPGRAPREIAEAAVWLSSTGSSYVHGQLLVIDGGMTIGGFEL</sequence>
<dbReference type="InterPro" id="IPR002347">
    <property type="entry name" value="SDR_fam"/>
</dbReference>
<proteinExistence type="predicted"/>
<evidence type="ECO:0000313" key="1">
    <source>
        <dbReference type="EMBL" id="MCS0628116.1"/>
    </source>
</evidence>
<dbReference type="Gene3D" id="3.40.50.720">
    <property type="entry name" value="NAD(P)-binding Rossmann-like Domain"/>
    <property type="match status" value="1"/>
</dbReference>
<accession>A0ABT2BSU1</accession>
<dbReference type="Proteomes" id="UP001165263">
    <property type="component" value="Unassembled WGS sequence"/>
</dbReference>
<keyword evidence="2" id="KW-1185">Reference proteome</keyword>
<protein>
    <submittedName>
        <fullName evidence="1">SDR family oxidoreductase</fullName>
    </submittedName>
</protein>
<evidence type="ECO:0000313" key="2">
    <source>
        <dbReference type="Proteomes" id="UP001165263"/>
    </source>
</evidence>
<organism evidence="1 2">
    <name type="scientific">Telluria mixta</name>
    <dbReference type="NCBI Taxonomy" id="34071"/>
    <lineage>
        <taxon>Bacteria</taxon>
        <taxon>Pseudomonadati</taxon>
        <taxon>Pseudomonadota</taxon>
        <taxon>Betaproteobacteria</taxon>
        <taxon>Burkholderiales</taxon>
        <taxon>Oxalobacteraceae</taxon>
        <taxon>Telluria group</taxon>
        <taxon>Telluria</taxon>
    </lineage>
</organism>
<gene>
    <name evidence="1" type="ORF">NX786_01990</name>
</gene>
<name>A0ABT2BSU1_9BURK</name>
<reference evidence="1" key="1">
    <citation type="submission" date="2022-08" db="EMBL/GenBank/DDBJ databases">
        <title>Reclassification of Massilia species as members of the genera Telluria, Duganella, Pseudoduganella, Mokoshia gen. nov. and Zemynaea gen. nov. using orthogonal and non-orthogonal genome-based approaches.</title>
        <authorList>
            <person name="Bowman J.P."/>
        </authorList>
    </citation>
    <scope>NUCLEOTIDE SEQUENCE</scope>
    <source>
        <strain evidence="1">LMG 11547</strain>
    </source>
</reference>
<dbReference type="RefSeq" id="WP_259447368.1">
    <property type="nucleotide sequence ID" value="NZ_CP119520.1"/>
</dbReference>
<dbReference type="SUPFAM" id="SSF51735">
    <property type="entry name" value="NAD(P)-binding Rossmann-fold domains"/>
    <property type="match status" value="1"/>
</dbReference>
<dbReference type="EMBL" id="JANUHC010000001">
    <property type="protein sequence ID" value="MCS0628116.1"/>
    <property type="molecule type" value="Genomic_DNA"/>
</dbReference>